<dbReference type="Proteomes" id="UP001595579">
    <property type="component" value="Unassembled WGS sequence"/>
</dbReference>
<name>A0ABV7LQF9_9GAMM</name>
<accession>A0ABV7LQF9</accession>
<gene>
    <name evidence="3" type="ORF">ACFOEV_13210</name>
</gene>
<dbReference type="InterPro" id="IPR003719">
    <property type="entry name" value="Phenazine_PhzF-like"/>
</dbReference>
<dbReference type="SUPFAM" id="SSF54506">
    <property type="entry name" value="Diaminopimelate epimerase-like"/>
    <property type="match status" value="1"/>
</dbReference>
<dbReference type="NCBIfam" id="TIGR00654">
    <property type="entry name" value="PhzF_family"/>
    <property type="match status" value="1"/>
</dbReference>
<dbReference type="Gene3D" id="3.10.310.10">
    <property type="entry name" value="Diaminopimelate Epimerase, Chain A, domain 1"/>
    <property type="match status" value="2"/>
</dbReference>
<dbReference type="Pfam" id="PF02567">
    <property type="entry name" value="PhzC-PhzF"/>
    <property type="match status" value="1"/>
</dbReference>
<reference evidence="4" key="1">
    <citation type="journal article" date="2019" name="Int. J. Syst. Evol. Microbiol.">
        <title>The Global Catalogue of Microorganisms (GCM) 10K type strain sequencing project: providing services to taxonomists for standard genome sequencing and annotation.</title>
        <authorList>
            <consortium name="The Broad Institute Genomics Platform"/>
            <consortium name="The Broad Institute Genome Sequencing Center for Infectious Disease"/>
            <person name="Wu L."/>
            <person name="Ma J."/>
        </authorList>
    </citation>
    <scope>NUCLEOTIDE SEQUENCE [LARGE SCALE GENOMIC DNA]</scope>
    <source>
        <strain evidence="4">CECT 7698</strain>
    </source>
</reference>
<evidence type="ECO:0000256" key="2">
    <source>
        <dbReference type="ARBA" id="ARBA00023235"/>
    </source>
</evidence>
<dbReference type="EMBL" id="JBHRUG010000027">
    <property type="protein sequence ID" value="MFC3284564.1"/>
    <property type="molecule type" value="Genomic_DNA"/>
</dbReference>
<evidence type="ECO:0000313" key="4">
    <source>
        <dbReference type="Proteomes" id="UP001595579"/>
    </source>
</evidence>
<comment type="similarity">
    <text evidence="1">Belongs to the PhzF family.</text>
</comment>
<protein>
    <submittedName>
        <fullName evidence="3">PhzF family phenazine biosynthesis protein</fullName>
    </submittedName>
</protein>
<evidence type="ECO:0000256" key="1">
    <source>
        <dbReference type="ARBA" id="ARBA00008270"/>
    </source>
</evidence>
<dbReference type="RefSeq" id="WP_386774668.1">
    <property type="nucleotide sequence ID" value="NZ_JBHRUG010000027.1"/>
</dbReference>
<comment type="caution">
    <text evidence="3">The sequence shown here is derived from an EMBL/GenBank/DDBJ whole genome shotgun (WGS) entry which is preliminary data.</text>
</comment>
<sequence length="291" mass="30219">MANDTVTSAGAPVASGTLYRLAAFADRPEGGNPAGVWIGETLPPVEQMQRIAADVGFSETAFVAPASGSERRVRYYSPEAEVSFCGHATIATGVVLGESEGDATYRLATAVGEVPVAVRTHDGVREASLTSVAPTHVPASEALVGEALAALGWEASDLDDTLPPARAYAGAWHLVLAAGEARRLATLTYDFDGLKAMMLREGLTTLQLVWRERPDVFHSRNPFPVGGVVEDPATGAAAAALGGYLRDAGVVTPPATLLIRQGEAMGRPSRLTVEIPETGGIIVTGTAVFLA</sequence>
<keyword evidence="4" id="KW-1185">Reference proteome</keyword>
<proteinExistence type="inferred from homology"/>
<dbReference type="PANTHER" id="PTHR13774:SF39">
    <property type="entry name" value="BIOSYNTHESIS PROTEIN, PUTATIVE-RELATED"/>
    <property type="match status" value="1"/>
</dbReference>
<evidence type="ECO:0000313" key="3">
    <source>
        <dbReference type="EMBL" id="MFC3284564.1"/>
    </source>
</evidence>
<organism evidence="3 4">
    <name type="scientific">Litchfieldella rifensis</name>
    <dbReference type="NCBI Taxonomy" id="762643"/>
    <lineage>
        <taxon>Bacteria</taxon>
        <taxon>Pseudomonadati</taxon>
        <taxon>Pseudomonadota</taxon>
        <taxon>Gammaproteobacteria</taxon>
        <taxon>Oceanospirillales</taxon>
        <taxon>Halomonadaceae</taxon>
        <taxon>Litchfieldella</taxon>
    </lineage>
</organism>
<dbReference type="PANTHER" id="PTHR13774">
    <property type="entry name" value="PHENAZINE BIOSYNTHESIS PROTEIN"/>
    <property type="match status" value="1"/>
</dbReference>
<dbReference type="PIRSF" id="PIRSF016184">
    <property type="entry name" value="PhzC_PhzF"/>
    <property type="match status" value="1"/>
</dbReference>
<keyword evidence="2" id="KW-0413">Isomerase</keyword>